<protein>
    <submittedName>
        <fullName evidence="1">DUF1488 domain-containing protein</fullName>
    </submittedName>
</protein>
<dbReference type="InterPro" id="IPR009962">
    <property type="entry name" value="DUF1488"/>
</dbReference>
<organism evidence="1 2">
    <name type="scientific">Erwinia aphidicola</name>
    <dbReference type="NCBI Taxonomy" id="68334"/>
    <lineage>
        <taxon>Bacteria</taxon>
        <taxon>Pseudomonadati</taxon>
        <taxon>Pseudomonadota</taxon>
        <taxon>Gammaproteobacteria</taxon>
        <taxon>Enterobacterales</taxon>
        <taxon>Erwiniaceae</taxon>
        <taxon>Erwinia</taxon>
    </lineage>
</organism>
<dbReference type="InterPro" id="IPR036692">
    <property type="entry name" value="Shew3726-like_sf"/>
</dbReference>
<dbReference type="Proteomes" id="UP001306592">
    <property type="component" value="Unassembled WGS sequence"/>
</dbReference>
<accession>A0ABU8DCJ6</accession>
<proteinExistence type="predicted"/>
<name>A0ABU8DCJ6_ERWAP</name>
<gene>
    <name evidence="1" type="ORF">V8N49_06045</name>
</gene>
<reference evidence="1 2" key="1">
    <citation type="submission" date="2024-02" db="EMBL/GenBank/DDBJ databases">
        <title>First report Erwinia aphidicola in onion in Chile.</title>
        <authorList>
            <person name="Valenzuela M."/>
            <person name="Pena M."/>
            <person name="Dutta B."/>
        </authorList>
    </citation>
    <scope>NUCLEOTIDE SEQUENCE [LARGE SCALE GENOMIC DNA]</scope>
    <source>
        <strain evidence="1 2">QCJ3A</strain>
    </source>
</reference>
<sequence length="86" mass="9981">MNQAIQFPEREWWDENLQAVCFSALVNGFPLTCIISGEALLRRFSCKGDALACFHLYRWELEEDAEQAIKDQQEDAQGWVWLSSAR</sequence>
<dbReference type="Pfam" id="PF07369">
    <property type="entry name" value="DUF1488"/>
    <property type="match status" value="1"/>
</dbReference>
<keyword evidence="2" id="KW-1185">Reference proteome</keyword>
<evidence type="ECO:0000313" key="1">
    <source>
        <dbReference type="EMBL" id="MEI2681221.1"/>
    </source>
</evidence>
<comment type="caution">
    <text evidence="1">The sequence shown here is derived from an EMBL/GenBank/DDBJ whole genome shotgun (WGS) entry which is preliminary data.</text>
</comment>
<dbReference type="Gene3D" id="3.30.160.140">
    <property type="entry name" value="Shew3726-like"/>
    <property type="match status" value="1"/>
</dbReference>
<dbReference type="SUPFAM" id="SSF160272">
    <property type="entry name" value="Shew3726-like"/>
    <property type="match status" value="1"/>
</dbReference>
<dbReference type="EMBL" id="JBANEI010000003">
    <property type="protein sequence ID" value="MEI2681221.1"/>
    <property type="molecule type" value="Genomic_DNA"/>
</dbReference>
<evidence type="ECO:0000313" key="2">
    <source>
        <dbReference type="Proteomes" id="UP001306592"/>
    </source>
</evidence>
<dbReference type="RefSeq" id="WP_099754582.1">
    <property type="nucleotide sequence ID" value="NZ_CAKKMT010000024.1"/>
</dbReference>